<protein>
    <submittedName>
        <fullName evidence="1">Uncharacterized protein</fullName>
    </submittedName>
</protein>
<dbReference type="AlphaFoldDB" id="A0A067PQV2"/>
<evidence type="ECO:0000313" key="2">
    <source>
        <dbReference type="Proteomes" id="UP000027265"/>
    </source>
</evidence>
<organism evidence="1 2">
    <name type="scientific">Jaapia argillacea MUCL 33604</name>
    <dbReference type="NCBI Taxonomy" id="933084"/>
    <lineage>
        <taxon>Eukaryota</taxon>
        <taxon>Fungi</taxon>
        <taxon>Dikarya</taxon>
        <taxon>Basidiomycota</taxon>
        <taxon>Agaricomycotina</taxon>
        <taxon>Agaricomycetes</taxon>
        <taxon>Agaricomycetidae</taxon>
        <taxon>Jaapiales</taxon>
        <taxon>Jaapiaceae</taxon>
        <taxon>Jaapia</taxon>
    </lineage>
</organism>
<dbReference type="Proteomes" id="UP000027265">
    <property type="component" value="Unassembled WGS sequence"/>
</dbReference>
<accession>A0A067PQV2</accession>
<reference evidence="2" key="1">
    <citation type="journal article" date="2014" name="Proc. Natl. Acad. Sci. U.S.A.">
        <title>Extensive sampling of basidiomycete genomes demonstrates inadequacy of the white-rot/brown-rot paradigm for wood decay fungi.</title>
        <authorList>
            <person name="Riley R."/>
            <person name="Salamov A.A."/>
            <person name="Brown D.W."/>
            <person name="Nagy L.G."/>
            <person name="Floudas D."/>
            <person name="Held B.W."/>
            <person name="Levasseur A."/>
            <person name="Lombard V."/>
            <person name="Morin E."/>
            <person name="Otillar R."/>
            <person name="Lindquist E.A."/>
            <person name="Sun H."/>
            <person name="LaButti K.M."/>
            <person name="Schmutz J."/>
            <person name="Jabbour D."/>
            <person name="Luo H."/>
            <person name="Baker S.E."/>
            <person name="Pisabarro A.G."/>
            <person name="Walton J.D."/>
            <person name="Blanchette R.A."/>
            <person name="Henrissat B."/>
            <person name="Martin F."/>
            <person name="Cullen D."/>
            <person name="Hibbett D.S."/>
            <person name="Grigoriev I.V."/>
        </authorList>
    </citation>
    <scope>NUCLEOTIDE SEQUENCE [LARGE SCALE GENOMIC DNA]</scope>
    <source>
        <strain evidence="2">MUCL 33604</strain>
    </source>
</reference>
<proteinExistence type="predicted"/>
<gene>
    <name evidence="1" type="ORF">JAAARDRAFT_59567</name>
</gene>
<name>A0A067PQV2_9AGAM</name>
<keyword evidence="2" id="KW-1185">Reference proteome</keyword>
<dbReference type="EMBL" id="KL197723">
    <property type="protein sequence ID" value="KDQ56190.1"/>
    <property type="molecule type" value="Genomic_DNA"/>
</dbReference>
<sequence>MYVTLDQIRRLPKPVTVWITIPSKTLLLSLDGCGRSDVGANELPVDNVHFVALLFHTGSVPPLEFDDLKLIPQWVTASFPSLKGFSVFHDTLTKKTEGKFLKYMVGACRGLETIEIKSWDSF</sequence>
<evidence type="ECO:0000313" key="1">
    <source>
        <dbReference type="EMBL" id="KDQ56190.1"/>
    </source>
</evidence>
<dbReference type="HOGENOM" id="CLU_2027071_0_0_1"/>
<dbReference type="InParanoid" id="A0A067PQV2"/>